<evidence type="ECO:0000256" key="2">
    <source>
        <dbReference type="ARBA" id="ARBA00022603"/>
    </source>
</evidence>
<name>A0A2N5XP98_9HYPH</name>
<keyword evidence="5" id="KW-0443">Lipid metabolism</keyword>
<dbReference type="GO" id="GO:0032259">
    <property type="term" value="P:methylation"/>
    <property type="evidence" value="ECO:0007669"/>
    <property type="project" value="UniProtKB-KW"/>
</dbReference>
<evidence type="ECO:0000313" key="7">
    <source>
        <dbReference type="EMBL" id="PLW76314.1"/>
    </source>
</evidence>
<dbReference type="PANTHER" id="PTHR43667:SF2">
    <property type="entry name" value="FATTY ACID C-METHYL TRANSFERASE"/>
    <property type="match status" value="1"/>
</dbReference>
<protein>
    <submittedName>
        <fullName evidence="7">Class I SAM-dependent methyltransferase</fullName>
    </submittedName>
</protein>
<keyword evidence="2 7" id="KW-0489">Methyltransferase</keyword>
<accession>A0A2N5XP98</accession>
<dbReference type="SUPFAM" id="SSF53335">
    <property type="entry name" value="S-adenosyl-L-methionine-dependent methyltransferases"/>
    <property type="match status" value="1"/>
</dbReference>
<dbReference type="OrthoDB" id="9782855at2"/>
<dbReference type="Pfam" id="PF02353">
    <property type="entry name" value="CMAS"/>
    <property type="match status" value="1"/>
</dbReference>
<evidence type="ECO:0000256" key="5">
    <source>
        <dbReference type="ARBA" id="ARBA00023098"/>
    </source>
</evidence>
<gene>
    <name evidence="7" type="ORF">C0081_15600</name>
</gene>
<dbReference type="AlphaFoldDB" id="A0A2N5XP98"/>
<evidence type="ECO:0000256" key="6">
    <source>
        <dbReference type="PIRSR" id="PIRSR003085-1"/>
    </source>
</evidence>
<dbReference type="InterPro" id="IPR050723">
    <property type="entry name" value="CFA/CMAS"/>
</dbReference>
<dbReference type="GO" id="GO:0008610">
    <property type="term" value="P:lipid biosynthetic process"/>
    <property type="evidence" value="ECO:0007669"/>
    <property type="project" value="InterPro"/>
</dbReference>
<dbReference type="InterPro" id="IPR029063">
    <property type="entry name" value="SAM-dependent_MTases_sf"/>
</dbReference>
<dbReference type="PANTHER" id="PTHR43667">
    <property type="entry name" value="CYCLOPROPANE-FATTY-ACYL-PHOSPHOLIPID SYNTHASE"/>
    <property type="match status" value="1"/>
</dbReference>
<evidence type="ECO:0000256" key="3">
    <source>
        <dbReference type="ARBA" id="ARBA00022679"/>
    </source>
</evidence>
<organism evidence="7 8">
    <name type="scientific">Cohaesibacter celericrescens</name>
    <dbReference type="NCBI Taxonomy" id="2067669"/>
    <lineage>
        <taxon>Bacteria</taxon>
        <taxon>Pseudomonadati</taxon>
        <taxon>Pseudomonadota</taxon>
        <taxon>Alphaproteobacteria</taxon>
        <taxon>Hyphomicrobiales</taxon>
        <taxon>Cohaesibacteraceae</taxon>
    </lineage>
</organism>
<keyword evidence="8" id="KW-1185">Reference proteome</keyword>
<evidence type="ECO:0000313" key="8">
    <source>
        <dbReference type="Proteomes" id="UP000234881"/>
    </source>
</evidence>
<comment type="similarity">
    <text evidence="1">Belongs to the CFA/CMAS family.</text>
</comment>
<comment type="caution">
    <text evidence="7">The sequence shown here is derived from an EMBL/GenBank/DDBJ whole genome shotgun (WGS) entry which is preliminary data.</text>
</comment>
<dbReference type="Proteomes" id="UP000234881">
    <property type="component" value="Unassembled WGS sequence"/>
</dbReference>
<dbReference type="EMBL" id="PKUQ01000031">
    <property type="protein sequence ID" value="PLW76314.1"/>
    <property type="molecule type" value="Genomic_DNA"/>
</dbReference>
<sequence length="415" mass="46536">MQAKSQSALSKMDAQSSKRSLQDRVWQALLTRMLSGLKGGALVVSLPSGCHLTFGESGFAPIVISVTSNRLLFKVFSGNPLALAEGNLQGYWSCSDQVALFILLQKNRHILDRALRSDWLTRLMAKYQHKGRSNTRTGSRRNIAFHYDLGNDFYRLWLDETMTYSAAYGLSGTSQDDLVQAQLKKHARVLELLDLDSQSSVLEIGCGWGSMALTAAAAGHKVKGVTLSREQLAFAQDKVIQKGLAEQVDLSLTDYRDVAGVYDGIVSIEMIEAVGQENWPEYFQKIRQSLKPGGRAVIQAITIADDHFDHYRNNVDFIQHYIFPGGFLPSPQGLEEEAAKQGLLIKQQEFFGADYARTLAHWRQAFLSHWPEIEALGFDARFKRMWLYYLDYCEAGFWQGSIDVGFFVIEKPANG</sequence>
<evidence type="ECO:0000256" key="1">
    <source>
        <dbReference type="ARBA" id="ARBA00010815"/>
    </source>
</evidence>
<feature type="active site" evidence="6">
    <location>
        <position position="393"/>
    </location>
</feature>
<keyword evidence="3 7" id="KW-0808">Transferase</keyword>
<proteinExistence type="inferred from homology"/>
<keyword evidence="4" id="KW-0949">S-adenosyl-L-methionine</keyword>
<dbReference type="CDD" id="cd02440">
    <property type="entry name" value="AdoMet_MTases"/>
    <property type="match status" value="1"/>
</dbReference>
<dbReference type="Gene3D" id="3.40.50.150">
    <property type="entry name" value="Vaccinia Virus protein VP39"/>
    <property type="match status" value="1"/>
</dbReference>
<evidence type="ECO:0000256" key="4">
    <source>
        <dbReference type="ARBA" id="ARBA00022691"/>
    </source>
</evidence>
<dbReference type="PIRSF" id="PIRSF003085">
    <property type="entry name" value="CMAS"/>
    <property type="match status" value="1"/>
</dbReference>
<reference evidence="7 8" key="1">
    <citation type="submission" date="2018-01" db="EMBL/GenBank/DDBJ databases">
        <title>The draft genome sequence of Cohaesibacter sp. H1304.</title>
        <authorList>
            <person name="Wang N.-N."/>
            <person name="Du Z.-J."/>
        </authorList>
    </citation>
    <scope>NUCLEOTIDE SEQUENCE [LARGE SCALE GENOMIC DNA]</scope>
    <source>
        <strain evidence="7 8">H1304</strain>
    </source>
</reference>
<dbReference type="GO" id="GO:0008168">
    <property type="term" value="F:methyltransferase activity"/>
    <property type="evidence" value="ECO:0007669"/>
    <property type="project" value="UniProtKB-KW"/>
</dbReference>
<dbReference type="InterPro" id="IPR003333">
    <property type="entry name" value="CMAS"/>
</dbReference>